<proteinExistence type="predicted"/>
<dbReference type="EMBL" id="KC189947">
    <property type="protein sequence ID" value="AGC78981.1"/>
    <property type="molecule type" value="Genomic_DNA"/>
</dbReference>
<dbReference type="AlphaFoldDB" id="R4IUC2"/>
<reference evidence="1" key="1">
    <citation type="journal article" date="2013" name="Front. Plant Sci.">
        <title>Mitochondrial Genome Sequence of the Legume Vicia faba.</title>
        <authorList>
            <person name="Negruk V."/>
        </authorList>
    </citation>
    <scope>NUCLEOTIDE SEQUENCE</scope>
</reference>
<geneLocation type="mitochondrion" evidence="1"/>
<name>R4IUC2_VICFA</name>
<accession>R4IUC2</accession>
<keyword evidence="1" id="KW-0496">Mitochondrion</keyword>
<organism evidence="1">
    <name type="scientific">Vicia faba</name>
    <name type="common">Broad bean</name>
    <name type="synonym">Faba vulgaris</name>
    <dbReference type="NCBI Taxonomy" id="3906"/>
    <lineage>
        <taxon>Eukaryota</taxon>
        <taxon>Viridiplantae</taxon>
        <taxon>Streptophyta</taxon>
        <taxon>Embryophyta</taxon>
        <taxon>Tracheophyta</taxon>
        <taxon>Spermatophyta</taxon>
        <taxon>Magnoliopsida</taxon>
        <taxon>eudicotyledons</taxon>
        <taxon>Gunneridae</taxon>
        <taxon>Pentapetalae</taxon>
        <taxon>rosids</taxon>
        <taxon>fabids</taxon>
        <taxon>Fabales</taxon>
        <taxon>Fabaceae</taxon>
        <taxon>Papilionoideae</taxon>
        <taxon>50 kb inversion clade</taxon>
        <taxon>NPAAA clade</taxon>
        <taxon>Hologalegina</taxon>
        <taxon>IRL clade</taxon>
        <taxon>Fabeae</taxon>
        <taxon>Vicia</taxon>
    </lineage>
</organism>
<sequence length="120" mass="13560">MNPIHKPGNETKFVPFRQVGKVGIRTHFCFALDYIGTKQRRRRNGERTRAVLLGAKAAGSGVGYGTKGPRTSRRFFFWTAVHRWISPIQPPIVFVTEISFFKLFPGIFGVIRSHAANSQI</sequence>
<protein>
    <submittedName>
        <fullName evidence="1">Uncharacterized protein</fullName>
    </submittedName>
</protein>
<evidence type="ECO:0000313" key="1">
    <source>
        <dbReference type="EMBL" id="AGC78981.1"/>
    </source>
</evidence>